<evidence type="ECO:0000313" key="2">
    <source>
        <dbReference type="Proteomes" id="UP000593565"/>
    </source>
</evidence>
<name>A0A7J6B7M4_AMEME</name>
<keyword evidence="2" id="KW-1185">Reference proteome</keyword>
<protein>
    <submittedName>
        <fullName evidence="1">Uncharacterized protein</fullName>
    </submittedName>
</protein>
<organism evidence="1 2">
    <name type="scientific">Ameiurus melas</name>
    <name type="common">Black bullhead</name>
    <name type="synonym">Silurus melas</name>
    <dbReference type="NCBI Taxonomy" id="219545"/>
    <lineage>
        <taxon>Eukaryota</taxon>
        <taxon>Metazoa</taxon>
        <taxon>Chordata</taxon>
        <taxon>Craniata</taxon>
        <taxon>Vertebrata</taxon>
        <taxon>Euteleostomi</taxon>
        <taxon>Actinopterygii</taxon>
        <taxon>Neopterygii</taxon>
        <taxon>Teleostei</taxon>
        <taxon>Ostariophysi</taxon>
        <taxon>Siluriformes</taxon>
        <taxon>Ictaluridae</taxon>
        <taxon>Ameiurus</taxon>
    </lineage>
</organism>
<comment type="caution">
    <text evidence="1">The sequence shown here is derived from an EMBL/GenBank/DDBJ whole genome shotgun (WGS) entry which is preliminary data.</text>
</comment>
<dbReference type="Proteomes" id="UP000593565">
    <property type="component" value="Unassembled WGS sequence"/>
</dbReference>
<sequence length="134" mass="15586">MFHTVMLDYDRTELCRFSERTEERFSFRDTVETPSGGERVVITDNDGLSYLLNSSTFLLLCGRKSVHLIPKKKAEVKRWRGNDQHRQCPVRYVCSGIESWWWKSESCVWPTRLSPTSPPHFPSQLLCVITSNTS</sequence>
<proteinExistence type="predicted"/>
<evidence type="ECO:0000313" key="1">
    <source>
        <dbReference type="EMBL" id="KAF4089738.1"/>
    </source>
</evidence>
<reference evidence="1 2" key="1">
    <citation type="submission" date="2020-02" db="EMBL/GenBank/DDBJ databases">
        <title>A chromosome-scale genome assembly of the black bullhead catfish (Ameiurus melas).</title>
        <authorList>
            <person name="Wen M."/>
            <person name="Zham M."/>
            <person name="Cabau C."/>
            <person name="Klopp C."/>
            <person name="Donnadieu C."/>
            <person name="Roques C."/>
            <person name="Bouchez O."/>
            <person name="Lampietro C."/>
            <person name="Jouanno E."/>
            <person name="Herpin A."/>
            <person name="Louis A."/>
            <person name="Berthelot C."/>
            <person name="Parey E."/>
            <person name="Roest-Crollius H."/>
            <person name="Braasch I."/>
            <person name="Postlethwait J."/>
            <person name="Robinson-Rechavi M."/>
            <person name="Echchiki A."/>
            <person name="Begum T."/>
            <person name="Montfort J."/>
            <person name="Schartl M."/>
            <person name="Bobe J."/>
            <person name="Guiguen Y."/>
        </authorList>
    </citation>
    <scope>NUCLEOTIDE SEQUENCE [LARGE SCALE GENOMIC DNA]</scope>
    <source>
        <strain evidence="1">M_S1</strain>
        <tissue evidence="1">Blood</tissue>
    </source>
</reference>
<gene>
    <name evidence="1" type="ORF">AMELA_G00070130</name>
</gene>
<dbReference type="AlphaFoldDB" id="A0A7J6B7M4"/>
<accession>A0A7J6B7M4</accession>
<dbReference type="EMBL" id="JAAGNN010000005">
    <property type="protein sequence ID" value="KAF4089738.1"/>
    <property type="molecule type" value="Genomic_DNA"/>
</dbReference>